<evidence type="ECO:0000256" key="5">
    <source>
        <dbReference type="ARBA" id="ARBA00022729"/>
    </source>
</evidence>
<evidence type="ECO:0000256" key="8">
    <source>
        <dbReference type="SAM" id="SignalP"/>
    </source>
</evidence>
<protein>
    <submittedName>
        <fullName evidence="9">Uncharacterized protein</fullName>
    </submittedName>
</protein>
<evidence type="ECO:0000313" key="10">
    <source>
        <dbReference type="Proteomes" id="UP000062912"/>
    </source>
</evidence>
<dbReference type="EMBL" id="LPJR01000071">
    <property type="protein sequence ID" value="KWF21955.1"/>
    <property type="molecule type" value="Genomic_DNA"/>
</dbReference>
<comment type="caution">
    <text evidence="9">The sequence shown here is derived from an EMBL/GenBank/DDBJ whole genome shotgun (WGS) entry which is preliminary data.</text>
</comment>
<dbReference type="PANTHER" id="PTHR35093">
    <property type="entry name" value="OUTER MEMBRANE PROTEIN NMB0088-RELATED"/>
    <property type="match status" value="1"/>
</dbReference>
<keyword evidence="5 8" id="KW-0732">Signal</keyword>
<keyword evidence="6" id="KW-0472">Membrane</keyword>
<dbReference type="SUPFAM" id="SSF56935">
    <property type="entry name" value="Porins"/>
    <property type="match status" value="1"/>
</dbReference>
<dbReference type="Gene3D" id="2.40.160.60">
    <property type="entry name" value="Outer membrane protein transport protein (OMPP1/FadL/TodX)"/>
    <property type="match status" value="1"/>
</dbReference>
<dbReference type="GO" id="GO:0009279">
    <property type="term" value="C:cell outer membrane"/>
    <property type="evidence" value="ECO:0007669"/>
    <property type="project" value="UniProtKB-SubCell"/>
</dbReference>
<proteinExistence type="inferred from homology"/>
<keyword evidence="7" id="KW-0998">Cell outer membrane</keyword>
<feature type="chain" id="PRO_5007290572" evidence="8">
    <location>
        <begin position="24"/>
        <end position="396"/>
    </location>
</feature>
<keyword evidence="4" id="KW-0812">Transmembrane</keyword>
<dbReference type="PANTHER" id="PTHR35093:SF8">
    <property type="entry name" value="OUTER MEMBRANE PROTEIN NMB0088-RELATED"/>
    <property type="match status" value="1"/>
</dbReference>
<dbReference type="InterPro" id="IPR005017">
    <property type="entry name" value="OMPP1/FadL/TodX"/>
</dbReference>
<dbReference type="GO" id="GO:0015483">
    <property type="term" value="F:long-chain fatty acid transporting porin activity"/>
    <property type="evidence" value="ECO:0007669"/>
    <property type="project" value="TreeGrafter"/>
</dbReference>
<gene>
    <name evidence="9" type="ORF">WT56_27430</name>
</gene>
<evidence type="ECO:0000256" key="3">
    <source>
        <dbReference type="ARBA" id="ARBA00022452"/>
    </source>
</evidence>
<evidence type="ECO:0000256" key="7">
    <source>
        <dbReference type="ARBA" id="ARBA00023237"/>
    </source>
</evidence>
<accession>A0A132EAX5</accession>
<evidence type="ECO:0000313" key="9">
    <source>
        <dbReference type="EMBL" id="KWF21955.1"/>
    </source>
</evidence>
<sequence length="396" mass="41355">MRLTAALLTTAVFFVILTHRADAATGMFLQGYGIQEQGMGGASIAAPQTAEAAATNPAGMGVVGDRVDGALGILYTRTGAELNGVDYRARAGLNPFPEFGYSHRIRDDLAIGVSVWAAGAGVNYSGAFGKNLFPASSKTSDQLVYVNVAPTVAYRIAPGQWIGLSVVTGIGTAYLDGIEGQTGQSNQGRDWAVGAGVRIGWLGELAPGLTGGAFYATKVYFTPFSKYASILADGGRVDEPGSFGAGIAYRPNPATLLAFDYVRYLYADVPALGNGFPGNGVLGSSGGPGFGWRNQNVFRFGVSYGLTSRITVRAGFAEASSQISSNNTAFSFAAPLTTRHNLTFGATYRLSSRSDLSFAYGYGFHSAVTGTGTSLNALTSPYSTVSFFAIGYSRKF</sequence>
<dbReference type="AlphaFoldDB" id="A0A132EAX5"/>
<feature type="signal peptide" evidence="8">
    <location>
        <begin position="1"/>
        <end position="23"/>
    </location>
</feature>
<name>A0A132EAX5_9BURK</name>
<evidence type="ECO:0000256" key="2">
    <source>
        <dbReference type="ARBA" id="ARBA00008163"/>
    </source>
</evidence>
<comment type="similarity">
    <text evidence="2">Belongs to the OmpP1/FadL family.</text>
</comment>
<keyword evidence="3" id="KW-1134">Transmembrane beta strand</keyword>
<dbReference type="RefSeq" id="WP_060245758.1">
    <property type="nucleotide sequence ID" value="NZ_LPJR01000071.1"/>
</dbReference>
<dbReference type="Proteomes" id="UP000062912">
    <property type="component" value="Unassembled WGS sequence"/>
</dbReference>
<evidence type="ECO:0000256" key="1">
    <source>
        <dbReference type="ARBA" id="ARBA00004571"/>
    </source>
</evidence>
<evidence type="ECO:0000256" key="4">
    <source>
        <dbReference type="ARBA" id="ARBA00022692"/>
    </source>
</evidence>
<organism evidence="9 10">
    <name type="scientific">Burkholderia pseudomultivorans</name>
    <dbReference type="NCBI Taxonomy" id="1207504"/>
    <lineage>
        <taxon>Bacteria</taxon>
        <taxon>Pseudomonadati</taxon>
        <taxon>Pseudomonadota</taxon>
        <taxon>Betaproteobacteria</taxon>
        <taxon>Burkholderiales</taxon>
        <taxon>Burkholderiaceae</taxon>
        <taxon>Burkholderia</taxon>
        <taxon>Burkholderia cepacia complex</taxon>
    </lineage>
</organism>
<evidence type="ECO:0000256" key="6">
    <source>
        <dbReference type="ARBA" id="ARBA00023136"/>
    </source>
</evidence>
<comment type="subcellular location">
    <subcellularLocation>
        <location evidence="1">Cell outer membrane</location>
        <topology evidence="1">Multi-pass membrane protein</topology>
    </subcellularLocation>
</comment>
<reference evidence="9 10" key="1">
    <citation type="submission" date="2015-11" db="EMBL/GenBank/DDBJ databases">
        <title>Expanding the genomic diversity of Burkholderia species for the development of highly accurate diagnostics.</title>
        <authorList>
            <person name="Sahl J."/>
            <person name="Keim P."/>
            <person name="Wagner D."/>
        </authorList>
    </citation>
    <scope>NUCLEOTIDE SEQUENCE [LARGE SCALE GENOMIC DNA]</scope>
    <source>
        <strain evidence="9 10">MSMB368WGS</strain>
    </source>
</reference>